<name>A0A4P6LWT9_9FIRM</name>
<evidence type="ECO:0000313" key="3">
    <source>
        <dbReference type="Proteomes" id="UP000289794"/>
    </source>
</evidence>
<keyword evidence="2" id="KW-0255">Endonuclease</keyword>
<keyword evidence="2" id="KW-0378">Hydrolase</keyword>
<dbReference type="SUPFAM" id="SSF51658">
    <property type="entry name" value="Xylose isomerase-like"/>
    <property type="match status" value="1"/>
</dbReference>
<reference evidence="2 3" key="1">
    <citation type="submission" date="2019-01" db="EMBL/GenBank/DDBJ databases">
        <title>PMF-metabolizing Aryl O-demethylase.</title>
        <authorList>
            <person name="Kim M."/>
        </authorList>
    </citation>
    <scope>NUCLEOTIDE SEQUENCE [LARGE SCALE GENOMIC DNA]</scope>
    <source>
        <strain evidence="2 3">PMF1</strain>
    </source>
</reference>
<feature type="domain" description="Xylose isomerase-like TIM barrel" evidence="1">
    <location>
        <begin position="22"/>
        <end position="238"/>
    </location>
</feature>
<dbReference type="Proteomes" id="UP000289794">
    <property type="component" value="Chromosome"/>
</dbReference>
<sequence>MNYVSHLLDDMDMREVIGQTGAGVESIEFAISENLDCLEEKADRYEKRLEEMGCRNLILHGPFLDLNPMTFDSLILDVTRKRYEQAYWAAKRLGAGKLVFHTCYVPDVYLLIGWADRIADFYKRFLEGREGIQIVMENVFDREAEPVLEAVRKVDHPDFGICLDMGHAHCYSDMPAAAWAELFGSYIKHVHVHDNMGDRDAHWGLGKGNLDYKKVIKTIKKNNPKVSFTIECSQKEDVLQSVSELQAL</sequence>
<dbReference type="GO" id="GO:0008833">
    <property type="term" value="F:deoxyribonuclease IV (phage-T4-induced) activity"/>
    <property type="evidence" value="ECO:0007669"/>
    <property type="project" value="UniProtKB-EC"/>
</dbReference>
<evidence type="ECO:0000313" key="2">
    <source>
        <dbReference type="EMBL" id="QBE97001.1"/>
    </source>
</evidence>
<evidence type="ECO:0000259" key="1">
    <source>
        <dbReference type="Pfam" id="PF01261"/>
    </source>
</evidence>
<organism evidence="2 3">
    <name type="scientific">Blautia producta</name>
    <dbReference type="NCBI Taxonomy" id="33035"/>
    <lineage>
        <taxon>Bacteria</taxon>
        <taxon>Bacillati</taxon>
        <taxon>Bacillota</taxon>
        <taxon>Clostridia</taxon>
        <taxon>Lachnospirales</taxon>
        <taxon>Lachnospiraceae</taxon>
        <taxon>Blautia</taxon>
    </lineage>
</organism>
<dbReference type="RefSeq" id="WP_130180948.1">
    <property type="nucleotide sequence ID" value="NZ_CP035945.1"/>
</dbReference>
<protein>
    <submittedName>
        <fullName evidence="2">Endonuclease 4</fullName>
        <ecNumber evidence="2">3.1.21.2</ecNumber>
    </submittedName>
</protein>
<accession>A0A4P6LWT9</accession>
<dbReference type="Pfam" id="PF01261">
    <property type="entry name" value="AP_endonuc_2"/>
    <property type="match status" value="1"/>
</dbReference>
<dbReference type="EC" id="3.1.21.2" evidence="2"/>
<dbReference type="InterPro" id="IPR013022">
    <property type="entry name" value="Xyl_isomerase-like_TIM-brl"/>
</dbReference>
<dbReference type="InterPro" id="IPR036237">
    <property type="entry name" value="Xyl_isomerase-like_sf"/>
</dbReference>
<dbReference type="AlphaFoldDB" id="A0A4P6LWT9"/>
<dbReference type="Gene3D" id="3.20.20.150">
    <property type="entry name" value="Divalent-metal-dependent TIM barrel enzymes"/>
    <property type="match status" value="1"/>
</dbReference>
<dbReference type="InterPro" id="IPR050312">
    <property type="entry name" value="IolE/XylAMocC-like"/>
</dbReference>
<dbReference type="KEGG" id="bpro:PMF13cell1_02550"/>
<dbReference type="PANTHER" id="PTHR12110">
    <property type="entry name" value="HYDROXYPYRUVATE ISOMERASE"/>
    <property type="match status" value="1"/>
</dbReference>
<dbReference type="EMBL" id="CP035945">
    <property type="protein sequence ID" value="QBE97001.1"/>
    <property type="molecule type" value="Genomic_DNA"/>
</dbReference>
<proteinExistence type="predicted"/>
<keyword evidence="2" id="KW-0540">Nuclease</keyword>
<gene>
    <name evidence="2" type="primary">nfo_1</name>
    <name evidence="2" type="ORF">PMF13cell1_02550</name>
</gene>